<dbReference type="AlphaFoldDB" id="A0AAV7WLE3"/>
<name>A0AAV7WLE3_PLEWA</name>
<protein>
    <submittedName>
        <fullName evidence="1">Uncharacterized protein</fullName>
    </submittedName>
</protein>
<proteinExistence type="predicted"/>
<comment type="caution">
    <text evidence="1">The sequence shown here is derived from an EMBL/GenBank/DDBJ whole genome shotgun (WGS) entry which is preliminary data.</text>
</comment>
<keyword evidence="2" id="KW-1185">Reference proteome</keyword>
<dbReference type="Proteomes" id="UP001066276">
    <property type="component" value="Chromosome 1_1"/>
</dbReference>
<evidence type="ECO:0000313" key="1">
    <source>
        <dbReference type="EMBL" id="KAJ1213771.1"/>
    </source>
</evidence>
<evidence type="ECO:0000313" key="2">
    <source>
        <dbReference type="Proteomes" id="UP001066276"/>
    </source>
</evidence>
<dbReference type="EMBL" id="JANPWB010000001">
    <property type="protein sequence ID" value="KAJ1213771.1"/>
    <property type="molecule type" value="Genomic_DNA"/>
</dbReference>
<organism evidence="1 2">
    <name type="scientific">Pleurodeles waltl</name>
    <name type="common">Iberian ribbed newt</name>
    <dbReference type="NCBI Taxonomy" id="8319"/>
    <lineage>
        <taxon>Eukaryota</taxon>
        <taxon>Metazoa</taxon>
        <taxon>Chordata</taxon>
        <taxon>Craniata</taxon>
        <taxon>Vertebrata</taxon>
        <taxon>Euteleostomi</taxon>
        <taxon>Amphibia</taxon>
        <taxon>Batrachia</taxon>
        <taxon>Caudata</taxon>
        <taxon>Salamandroidea</taxon>
        <taxon>Salamandridae</taxon>
        <taxon>Pleurodelinae</taxon>
        <taxon>Pleurodeles</taxon>
    </lineage>
</organism>
<gene>
    <name evidence="1" type="ORF">NDU88_001402</name>
</gene>
<sequence length="77" mass="8584">MGLAFGVGRGSLGAPTLRLLPGSRHGDAIRSPCTVGAQETLKPPWRVVLWWPPRADREEPRWPETPRTWSSLAVELR</sequence>
<reference evidence="1" key="1">
    <citation type="journal article" date="2022" name="bioRxiv">
        <title>Sequencing and chromosome-scale assembly of the giantPleurodeles waltlgenome.</title>
        <authorList>
            <person name="Brown T."/>
            <person name="Elewa A."/>
            <person name="Iarovenko S."/>
            <person name="Subramanian E."/>
            <person name="Araus A.J."/>
            <person name="Petzold A."/>
            <person name="Susuki M."/>
            <person name="Suzuki K.-i.T."/>
            <person name="Hayashi T."/>
            <person name="Toyoda A."/>
            <person name="Oliveira C."/>
            <person name="Osipova E."/>
            <person name="Leigh N.D."/>
            <person name="Simon A."/>
            <person name="Yun M.H."/>
        </authorList>
    </citation>
    <scope>NUCLEOTIDE SEQUENCE</scope>
    <source>
        <strain evidence="1">20211129_DDA</strain>
        <tissue evidence="1">Liver</tissue>
    </source>
</reference>
<accession>A0AAV7WLE3</accession>